<feature type="domain" description="Phosphotyrosine protein phosphatase I" evidence="4">
    <location>
        <begin position="2"/>
        <end position="161"/>
    </location>
</feature>
<protein>
    <submittedName>
        <fullName evidence="5">Low molecular weight protein tyrosine phosphatase</fullName>
        <ecNumber evidence="5">3.1.3.48</ecNumber>
    </submittedName>
</protein>
<gene>
    <name evidence="5" type="ORF">MGWOODY_Tha808</name>
</gene>
<evidence type="ECO:0000256" key="1">
    <source>
        <dbReference type="ARBA" id="ARBA00011063"/>
    </source>
</evidence>
<dbReference type="InterPro" id="IPR052995">
    <property type="entry name" value="LMW-PTP"/>
</dbReference>
<evidence type="ECO:0000259" key="4">
    <source>
        <dbReference type="SMART" id="SM00226"/>
    </source>
</evidence>
<dbReference type="CDD" id="cd16343">
    <property type="entry name" value="LMWPTP"/>
    <property type="match status" value="1"/>
</dbReference>
<dbReference type="SMART" id="SM00226">
    <property type="entry name" value="LMWPc"/>
    <property type="match status" value="1"/>
</dbReference>
<dbReference type="Gene3D" id="3.40.50.2300">
    <property type="match status" value="1"/>
</dbReference>
<name>A0A160TAG7_9ZZZZ</name>
<dbReference type="InterPro" id="IPR036196">
    <property type="entry name" value="Ptyr_pPase_sf"/>
</dbReference>
<evidence type="ECO:0000256" key="2">
    <source>
        <dbReference type="ARBA" id="ARBA00022801"/>
    </source>
</evidence>
<dbReference type="SUPFAM" id="SSF52788">
    <property type="entry name" value="Phosphotyrosine protein phosphatases I"/>
    <property type="match status" value="1"/>
</dbReference>
<dbReference type="Pfam" id="PF01451">
    <property type="entry name" value="LMWPc"/>
    <property type="match status" value="1"/>
</dbReference>
<accession>A0A160TAG7</accession>
<dbReference type="PANTHER" id="PTHR47439">
    <property type="entry name" value="LOW MOLECULAR WEIGHT PHOSPHOTYROSINE PROTEIN PHOSPHATASE-RELATED"/>
    <property type="match status" value="1"/>
</dbReference>
<dbReference type="FunFam" id="3.40.50.2300:FF:000113">
    <property type="entry name" value="Low molecular weight protein-tyrosine-phosphatase"/>
    <property type="match status" value="1"/>
</dbReference>
<evidence type="ECO:0000256" key="3">
    <source>
        <dbReference type="ARBA" id="ARBA00022912"/>
    </source>
</evidence>
<dbReference type="PANTHER" id="PTHR47439:SF1">
    <property type="entry name" value="ACID PHOSPHATASE"/>
    <property type="match status" value="1"/>
</dbReference>
<keyword evidence="2 5" id="KW-0378">Hydrolase</keyword>
<keyword evidence="3" id="KW-0904">Protein phosphatase</keyword>
<dbReference type="PRINTS" id="PR00719">
    <property type="entry name" value="LMWPTPASE"/>
</dbReference>
<dbReference type="InterPro" id="IPR017867">
    <property type="entry name" value="Tyr_phospatase_low_mol_wt"/>
</dbReference>
<dbReference type="EC" id="3.1.3.48" evidence="5"/>
<organism evidence="5">
    <name type="scientific">hydrothermal vent metagenome</name>
    <dbReference type="NCBI Taxonomy" id="652676"/>
    <lineage>
        <taxon>unclassified sequences</taxon>
        <taxon>metagenomes</taxon>
        <taxon>ecological metagenomes</taxon>
    </lineage>
</organism>
<comment type="similarity">
    <text evidence="1">Belongs to the low molecular weight phosphotyrosine protein phosphatase family.</text>
</comment>
<dbReference type="InterPro" id="IPR023485">
    <property type="entry name" value="Ptyr_pPase"/>
</dbReference>
<dbReference type="EMBL" id="CZQC01000038">
    <property type="protein sequence ID" value="CUS41290.1"/>
    <property type="molecule type" value="Genomic_DNA"/>
</dbReference>
<dbReference type="GO" id="GO:0004725">
    <property type="term" value="F:protein tyrosine phosphatase activity"/>
    <property type="evidence" value="ECO:0007669"/>
    <property type="project" value="UniProtKB-EC"/>
</dbReference>
<proteinExistence type="inferred from homology"/>
<reference evidence="5" key="1">
    <citation type="submission" date="2015-10" db="EMBL/GenBank/DDBJ databases">
        <authorList>
            <person name="Gilbert D.G."/>
        </authorList>
    </citation>
    <scope>NUCLEOTIDE SEQUENCE</scope>
</reference>
<sequence length="167" mass="18683">MIRVLFVCLGNICRSPTAHGVLLERLQQEGLADKVEVDSAGTAGWHVGKPADERSQKAAAARGFDLSKLRARQVQISDFSEFDYVLAMDESNLENLKVLLVQAKTQANTSAKKLTEPKLFLRTYSRSYDEHEVPDPYYGGDSGFRHVLDLIEDACDGLIDDIRKQLR</sequence>
<evidence type="ECO:0000313" key="5">
    <source>
        <dbReference type="EMBL" id="CUS41290.1"/>
    </source>
</evidence>
<dbReference type="AlphaFoldDB" id="A0A160TAG7"/>